<dbReference type="GeneID" id="36843096"/>
<dbReference type="RefSeq" id="YP_009482386.1">
    <property type="nucleotide sequence ID" value="NC_037666.1"/>
</dbReference>
<evidence type="ECO:0000256" key="1">
    <source>
        <dbReference type="SAM" id="MobiDB-lite"/>
    </source>
</evidence>
<protein>
    <submittedName>
        <fullName evidence="2">Uncharacterized protein</fullName>
    </submittedName>
</protein>
<dbReference type="Proteomes" id="UP000249287">
    <property type="component" value="Segment"/>
</dbReference>
<organism evidence="2">
    <name type="scientific">Pandoravirus neocaledonia</name>
    <dbReference type="NCBI Taxonomy" id="2107708"/>
    <lineage>
        <taxon>Viruses</taxon>
        <taxon>Pandoravirus</taxon>
    </lineage>
</organism>
<name>A0A2U7UD69_9VIRU</name>
<accession>A0A2U7UD69</accession>
<reference evidence="2" key="1">
    <citation type="journal article" date="2018" name="Nat. Commun.">
        <title>Diversity and evolution of the emerging Pandoraviridae family.</title>
        <authorList>
            <person name="Legendre M."/>
            <person name="Fabre E."/>
            <person name="Poirot O."/>
            <person name="Jeudy S."/>
            <person name="Lartigue A."/>
            <person name="Alempic J.M."/>
            <person name="Beucher L."/>
            <person name="Philippe N."/>
            <person name="Bertaux L."/>
            <person name="Christo-Foroux E."/>
            <person name="Labadie K."/>
            <person name="Coute Y."/>
            <person name="Abergel C."/>
            <person name="Claverie J.M."/>
        </authorList>
    </citation>
    <scope>NUCLEOTIDE SEQUENCE [LARGE SCALE GENOMIC DNA]</scope>
    <source>
        <strain evidence="2">Neocaledonia</strain>
    </source>
</reference>
<proteinExistence type="predicted"/>
<dbReference type="EMBL" id="MG011690">
    <property type="protein sequence ID" value="AVK76383.1"/>
    <property type="molecule type" value="Genomic_DNA"/>
</dbReference>
<sequence length="197" mass="21125">MTIFVSSTIRPLCENAKTPPPCTDPRLVCVVLVLCDFPALDDSHPHARLLPLLDVTVGESGERVPVDVLIGWPALKEAAGAIQSQRGRGRLPVPHGGCATIYHTAALLMGSICRSFPNLDCNGASIDTADLPDATALRSSAYSDDPSPPVGRPTRWSSTWTHSDAASRLAIRCLVPLSTRRRRSMASFWLAVPLCCA</sequence>
<gene>
    <name evidence="2" type="ORF">pneo_cds_776</name>
</gene>
<dbReference type="KEGG" id="vg:36843096"/>
<feature type="region of interest" description="Disordered" evidence="1">
    <location>
        <begin position="139"/>
        <end position="158"/>
    </location>
</feature>
<evidence type="ECO:0000313" key="2">
    <source>
        <dbReference type="EMBL" id="AVK76383.1"/>
    </source>
</evidence>